<name>A0A6J4JX57_9ACTN</name>
<feature type="disulfide bond" evidence="2">
    <location>
        <begin position="184"/>
        <end position="231"/>
    </location>
</feature>
<evidence type="ECO:0000259" key="4">
    <source>
        <dbReference type="Pfam" id="PF13472"/>
    </source>
</evidence>
<dbReference type="Pfam" id="PF13472">
    <property type="entry name" value="Lipase_GDSL_2"/>
    <property type="match status" value="1"/>
</dbReference>
<dbReference type="GO" id="GO:0019433">
    <property type="term" value="P:triglyceride catabolic process"/>
    <property type="evidence" value="ECO:0007669"/>
    <property type="project" value="TreeGrafter"/>
</dbReference>
<dbReference type="InterPro" id="IPR013830">
    <property type="entry name" value="SGNH_hydro"/>
</dbReference>
<keyword evidence="5" id="KW-0378">Hydrolase</keyword>
<keyword evidence="3" id="KW-0732">Signal</keyword>
<feature type="active site" description="Nucleophile" evidence="1">
    <location>
        <position position="43"/>
    </location>
</feature>
<feature type="disulfide bond" evidence="2">
    <location>
        <begin position="125"/>
        <end position="133"/>
    </location>
</feature>
<feature type="domain" description="SGNH hydrolase-type esterase" evidence="4">
    <location>
        <begin position="39"/>
        <end position="256"/>
    </location>
</feature>
<evidence type="ECO:0000313" key="5">
    <source>
        <dbReference type="EMBL" id="CAA9290046.1"/>
    </source>
</evidence>
<dbReference type="PANTHER" id="PTHR37981">
    <property type="entry name" value="LIPASE 2"/>
    <property type="match status" value="1"/>
</dbReference>
<dbReference type="SUPFAM" id="SSF52266">
    <property type="entry name" value="SGNH hydrolase"/>
    <property type="match status" value="1"/>
</dbReference>
<dbReference type="CDD" id="cd01823">
    <property type="entry name" value="SEST_like"/>
    <property type="match status" value="1"/>
</dbReference>
<evidence type="ECO:0000256" key="3">
    <source>
        <dbReference type="SAM" id="SignalP"/>
    </source>
</evidence>
<gene>
    <name evidence="5" type="ORF">AVDCRST_MAG41-4489</name>
</gene>
<evidence type="ECO:0000256" key="2">
    <source>
        <dbReference type="PIRSR" id="PIRSR637460-2"/>
    </source>
</evidence>
<feature type="signal peptide" evidence="3">
    <location>
        <begin position="1"/>
        <end position="31"/>
    </location>
</feature>
<evidence type="ECO:0000256" key="1">
    <source>
        <dbReference type="PIRSR" id="PIRSR637460-1"/>
    </source>
</evidence>
<dbReference type="InterPro" id="IPR037460">
    <property type="entry name" value="SEST-like"/>
</dbReference>
<proteinExistence type="predicted"/>
<feature type="chain" id="PRO_5026950861" evidence="3">
    <location>
        <begin position="32"/>
        <end position="268"/>
    </location>
</feature>
<reference evidence="5" key="1">
    <citation type="submission" date="2020-02" db="EMBL/GenBank/DDBJ databases">
        <authorList>
            <person name="Meier V. D."/>
        </authorList>
    </citation>
    <scope>NUCLEOTIDE SEQUENCE</scope>
    <source>
        <strain evidence="5">AVDCRST_MAG41</strain>
    </source>
</reference>
<dbReference type="PANTHER" id="PTHR37981:SF1">
    <property type="entry name" value="SGNH HYDROLASE-TYPE ESTERASE DOMAIN-CONTAINING PROTEIN"/>
    <property type="match status" value="1"/>
</dbReference>
<dbReference type="Gene3D" id="3.40.50.1110">
    <property type="entry name" value="SGNH hydrolase"/>
    <property type="match status" value="1"/>
</dbReference>
<keyword evidence="2" id="KW-1015">Disulfide bond</keyword>
<organism evidence="5">
    <name type="scientific">uncultured Mycobacteriales bacterium</name>
    <dbReference type="NCBI Taxonomy" id="581187"/>
    <lineage>
        <taxon>Bacteria</taxon>
        <taxon>Bacillati</taxon>
        <taxon>Actinomycetota</taxon>
        <taxon>Actinomycetes</taxon>
        <taxon>Mycobacteriales</taxon>
        <taxon>environmental samples</taxon>
    </lineage>
</organism>
<feature type="disulfide bond" evidence="2">
    <location>
        <begin position="59"/>
        <end position="84"/>
    </location>
</feature>
<sequence>MRSLLRALATVALSAGLVAVPAAVSPSAAFAGPTTDYVALGDSYSSGTGTNSYDLDISCQRSSRAYPALWAAQRGTASFTFAACAGATTSSVRSGQLGALNAGTDLVTITVGGNDADFVGTVLTCKLGSDATCFSKLDSVNAFVTGTLPGRLDAIYADIKARAPNARLVVLGYPQLFQVNGINCLFEVGNAKRSRINATADLLSSVTAQRVAAAGGTYLDARSTYAGHGICSWSPYLNGTTFPVGDSYHPNRNGYSLGYLPLLLGAAA</sequence>
<dbReference type="AlphaFoldDB" id="A0A6J4JX57"/>
<accession>A0A6J4JX57</accession>
<feature type="active site" evidence="1">
    <location>
        <position position="249"/>
    </location>
</feature>
<dbReference type="EMBL" id="CADCTP010000412">
    <property type="protein sequence ID" value="CAA9290046.1"/>
    <property type="molecule type" value="Genomic_DNA"/>
</dbReference>
<dbReference type="InterPro" id="IPR036514">
    <property type="entry name" value="SGNH_hydro_sf"/>
</dbReference>
<dbReference type="GO" id="GO:0004806">
    <property type="term" value="F:triacylglycerol lipase activity"/>
    <property type="evidence" value="ECO:0007669"/>
    <property type="project" value="TreeGrafter"/>
</dbReference>
<protein>
    <submittedName>
        <fullName evidence="5">Putative secreted hydrolase</fullName>
    </submittedName>
</protein>